<dbReference type="AlphaFoldDB" id="A0A2L2TAV6"/>
<protein>
    <submittedName>
        <fullName evidence="1">Uncharacterized protein</fullName>
    </submittedName>
</protein>
<dbReference type="Proteomes" id="UP000245910">
    <property type="component" value="Chromosome III"/>
</dbReference>
<accession>A0A2L2TAV6</accession>
<keyword evidence="2" id="KW-1185">Reference proteome</keyword>
<evidence type="ECO:0000313" key="2">
    <source>
        <dbReference type="Proteomes" id="UP000245910"/>
    </source>
</evidence>
<reference evidence="2" key="1">
    <citation type="submission" date="2014-10" db="EMBL/GenBank/DDBJ databases">
        <authorList>
            <person name="King R."/>
        </authorList>
    </citation>
    <scope>NUCLEOTIDE SEQUENCE [LARGE SCALE GENOMIC DNA]</scope>
    <source>
        <strain evidence="2">A3/5</strain>
    </source>
</reference>
<proteinExistence type="predicted"/>
<dbReference type="EMBL" id="LN649231">
    <property type="protein sequence ID" value="CEI68092.1"/>
    <property type="molecule type" value="Genomic_DNA"/>
</dbReference>
<organism evidence="1 2">
    <name type="scientific">Fusarium venenatum</name>
    <dbReference type="NCBI Taxonomy" id="56646"/>
    <lineage>
        <taxon>Eukaryota</taxon>
        <taxon>Fungi</taxon>
        <taxon>Dikarya</taxon>
        <taxon>Ascomycota</taxon>
        <taxon>Pezizomycotina</taxon>
        <taxon>Sordariomycetes</taxon>
        <taxon>Hypocreomycetidae</taxon>
        <taxon>Hypocreales</taxon>
        <taxon>Nectriaceae</taxon>
        <taxon>Fusarium</taxon>
    </lineage>
</organism>
<sequence>MSQVSRTMSADGIQSCFDHQNDYIAHEFQIRDEASRASHEETQSKLHILGSYMEYMFLQMQVVNNQASGRIMNRDIRHMSISITLTATMLTEILRQTFKSVNRIMNWMFSQKDLTVHMPETIEKKFLTTAKAITPPSRTVGPEELQVESRQVEKYISYKKNISLDRNIPNVQVPAETALRIQTWITAADSQALWINGLTHPTHGQVVSTTAAYVIALAHSTKVLYISCFCQVQGFSSQRKDEQLISLLYSPIRHFSLLVPETIGPSSDLLYDLRSLDGNRESIPLAMKLIEGLYDFAPPLLFCVLDGLQFLGKGADTSIGQIIDIL</sequence>
<name>A0A2L2TAV6_9HYPO</name>
<evidence type="ECO:0000313" key="1">
    <source>
        <dbReference type="EMBL" id="CEI68092.1"/>
    </source>
</evidence>
<dbReference type="STRING" id="56646.A0A2L2TAV6"/>